<reference evidence="1" key="1">
    <citation type="submission" date="2019-10" db="EMBL/GenBank/DDBJ databases">
        <authorList>
            <person name="Zhang R."/>
            <person name="Pan Y."/>
            <person name="Wang J."/>
            <person name="Ma R."/>
            <person name="Yu S."/>
        </authorList>
    </citation>
    <scope>NUCLEOTIDE SEQUENCE</scope>
    <source>
        <strain evidence="1">LA-IB0</strain>
        <tissue evidence="1">Leaf</tissue>
    </source>
</reference>
<proteinExistence type="predicted"/>
<accession>A0AAV6WR75</accession>
<dbReference type="EMBL" id="WHWC01000013">
    <property type="protein sequence ID" value="KAG8370792.1"/>
    <property type="molecule type" value="Genomic_DNA"/>
</dbReference>
<organism evidence="1 2">
    <name type="scientific">Buddleja alternifolia</name>
    <dbReference type="NCBI Taxonomy" id="168488"/>
    <lineage>
        <taxon>Eukaryota</taxon>
        <taxon>Viridiplantae</taxon>
        <taxon>Streptophyta</taxon>
        <taxon>Embryophyta</taxon>
        <taxon>Tracheophyta</taxon>
        <taxon>Spermatophyta</taxon>
        <taxon>Magnoliopsida</taxon>
        <taxon>eudicotyledons</taxon>
        <taxon>Gunneridae</taxon>
        <taxon>Pentapetalae</taxon>
        <taxon>asterids</taxon>
        <taxon>lamiids</taxon>
        <taxon>Lamiales</taxon>
        <taxon>Scrophulariaceae</taxon>
        <taxon>Buddlejeae</taxon>
        <taxon>Buddleja</taxon>
    </lineage>
</organism>
<gene>
    <name evidence="1" type="ORF">BUALT_Bualt13G0020300</name>
</gene>
<dbReference type="Proteomes" id="UP000826271">
    <property type="component" value="Unassembled WGS sequence"/>
</dbReference>
<dbReference type="AlphaFoldDB" id="A0AAV6WR75"/>
<comment type="caution">
    <text evidence="1">The sequence shown here is derived from an EMBL/GenBank/DDBJ whole genome shotgun (WGS) entry which is preliminary data.</text>
</comment>
<evidence type="ECO:0000313" key="1">
    <source>
        <dbReference type="EMBL" id="KAG8370792.1"/>
    </source>
</evidence>
<protein>
    <submittedName>
        <fullName evidence="1">Uncharacterized protein</fullName>
    </submittedName>
</protein>
<keyword evidence="2" id="KW-1185">Reference proteome</keyword>
<name>A0AAV6WR75_9LAMI</name>
<evidence type="ECO:0000313" key="2">
    <source>
        <dbReference type="Proteomes" id="UP000826271"/>
    </source>
</evidence>
<sequence>MEAMQSPASPFRRMEAMQAPCTTLGKADVSGWTCQPQRKGNFKCKKSSNIMYSRSFRINIDRNTNMIMYCRLRNSSADLLMHYL</sequence>